<name>A0A7T7XLT2_9SPIR</name>
<accession>A0A7T7XLT2</accession>
<evidence type="ECO:0000313" key="6">
    <source>
        <dbReference type="Proteomes" id="UP000595917"/>
    </source>
</evidence>
<proteinExistence type="inferred from homology"/>
<evidence type="ECO:0000256" key="4">
    <source>
        <dbReference type="ARBA" id="ARBA00013078"/>
    </source>
</evidence>
<dbReference type="PANTHER" id="PTHR43434:SF1">
    <property type="entry name" value="PHOSPHOGLYCOLATE PHOSPHATASE"/>
    <property type="match status" value="1"/>
</dbReference>
<dbReference type="SFLD" id="SFLDG01135">
    <property type="entry name" value="C1.5.6:_HAD__Beta-PGM__Phospha"/>
    <property type="match status" value="1"/>
</dbReference>
<sequence length="221" mass="24341">MKFKCVIFDLDGTLVDTIGDITASVNRALSDNGYSLHSEDEYYTMVGWGWRRLCTLALPEEERSAERVEAIFGASLAYYAENPVAFTKPYRGIPELLVTLKQKKIKTAVLTNKPDSLAQAVTAAAFPADTFSAVYGERPEQFPRKPDPGSTWELLLELDASPRETVFVGDSEVDVATALAADCHSIGVSWGYRDKAVLEKAGAQRVIDTPGDLLEIIQEKF</sequence>
<dbReference type="Gene3D" id="3.40.50.1000">
    <property type="entry name" value="HAD superfamily/HAD-like"/>
    <property type="match status" value="1"/>
</dbReference>
<dbReference type="Proteomes" id="UP000595917">
    <property type="component" value="Chromosome"/>
</dbReference>
<dbReference type="Pfam" id="PF13419">
    <property type="entry name" value="HAD_2"/>
    <property type="match status" value="1"/>
</dbReference>
<dbReference type="SFLD" id="SFLDG01129">
    <property type="entry name" value="C1.5:_HAD__Beta-PGM__Phosphata"/>
    <property type="match status" value="1"/>
</dbReference>
<dbReference type="EMBL" id="CP067089">
    <property type="protein sequence ID" value="QQO08637.1"/>
    <property type="molecule type" value="Genomic_DNA"/>
</dbReference>
<protein>
    <recommendedName>
        <fullName evidence="4">phosphoglycolate phosphatase</fullName>
        <ecNumber evidence="4">3.1.3.18</ecNumber>
    </recommendedName>
</protein>
<dbReference type="InterPro" id="IPR023214">
    <property type="entry name" value="HAD_sf"/>
</dbReference>
<dbReference type="SUPFAM" id="SSF56784">
    <property type="entry name" value="HAD-like"/>
    <property type="match status" value="1"/>
</dbReference>
<evidence type="ECO:0000313" key="5">
    <source>
        <dbReference type="EMBL" id="QQO08637.1"/>
    </source>
</evidence>
<dbReference type="AlphaFoldDB" id="A0A7T7XLT2"/>
<dbReference type="Gene3D" id="1.10.150.240">
    <property type="entry name" value="Putative phosphatase, domain 2"/>
    <property type="match status" value="1"/>
</dbReference>
<dbReference type="InterPro" id="IPR036412">
    <property type="entry name" value="HAD-like_sf"/>
</dbReference>
<dbReference type="NCBIfam" id="TIGR01549">
    <property type="entry name" value="HAD-SF-IA-v1"/>
    <property type="match status" value="1"/>
</dbReference>
<gene>
    <name evidence="5" type="ORF">JFL75_17150</name>
</gene>
<dbReference type="InterPro" id="IPR041492">
    <property type="entry name" value="HAD_2"/>
</dbReference>
<organism evidence="5 6">
    <name type="scientific">Breznakiella homolactica</name>
    <dbReference type="NCBI Taxonomy" id="2798577"/>
    <lineage>
        <taxon>Bacteria</taxon>
        <taxon>Pseudomonadati</taxon>
        <taxon>Spirochaetota</taxon>
        <taxon>Spirochaetia</taxon>
        <taxon>Spirochaetales</taxon>
        <taxon>Breznakiellaceae</taxon>
        <taxon>Breznakiella</taxon>
    </lineage>
</organism>
<dbReference type="GO" id="GO:0005829">
    <property type="term" value="C:cytosol"/>
    <property type="evidence" value="ECO:0007669"/>
    <property type="project" value="TreeGrafter"/>
</dbReference>
<comment type="pathway">
    <text evidence="2">Organic acid metabolism; glycolate biosynthesis; glycolate from 2-phosphoglycolate: step 1/1.</text>
</comment>
<comment type="catalytic activity">
    <reaction evidence="1">
        <text>2-phosphoglycolate + H2O = glycolate + phosphate</text>
        <dbReference type="Rhea" id="RHEA:14369"/>
        <dbReference type="ChEBI" id="CHEBI:15377"/>
        <dbReference type="ChEBI" id="CHEBI:29805"/>
        <dbReference type="ChEBI" id="CHEBI:43474"/>
        <dbReference type="ChEBI" id="CHEBI:58033"/>
        <dbReference type="EC" id="3.1.3.18"/>
    </reaction>
</comment>
<evidence type="ECO:0000256" key="3">
    <source>
        <dbReference type="ARBA" id="ARBA00006171"/>
    </source>
</evidence>
<evidence type="ECO:0000256" key="2">
    <source>
        <dbReference type="ARBA" id="ARBA00004818"/>
    </source>
</evidence>
<comment type="similarity">
    <text evidence="3">Belongs to the HAD-like hydrolase superfamily. CbbY/CbbZ/Gph/YieH family.</text>
</comment>
<dbReference type="KEGG" id="bhc:JFL75_17150"/>
<dbReference type="InterPro" id="IPR023198">
    <property type="entry name" value="PGP-like_dom2"/>
</dbReference>
<keyword evidence="6" id="KW-1185">Reference proteome</keyword>
<dbReference type="RefSeq" id="WP_215625943.1">
    <property type="nucleotide sequence ID" value="NZ_CP067089.2"/>
</dbReference>
<dbReference type="InterPro" id="IPR006439">
    <property type="entry name" value="HAD-SF_hydro_IA"/>
</dbReference>
<dbReference type="EC" id="3.1.3.18" evidence="4"/>
<dbReference type="SFLD" id="SFLDS00003">
    <property type="entry name" value="Haloacid_Dehalogenase"/>
    <property type="match status" value="1"/>
</dbReference>
<evidence type="ECO:0000256" key="1">
    <source>
        <dbReference type="ARBA" id="ARBA00000830"/>
    </source>
</evidence>
<dbReference type="InterPro" id="IPR050155">
    <property type="entry name" value="HAD-like_hydrolase_sf"/>
</dbReference>
<dbReference type="PANTHER" id="PTHR43434">
    <property type="entry name" value="PHOSPHOGLYCOLATE PHOSPHATASE"/>
    <property type="match status" value="1"/>
</dbReference>
<keyword evidence="5" id="KW-0378">Hydrolase</keyword>
<dbReference type="GO" id="GO:0008967">
    <property type="term" value="F:phosphoglycolate phosphatase activity"/>
    <property type="evidence" value="ECO:0007669"/>
    <property type="project" value="UniProtKB-EC"/>
</dbReference>
<reference evidence="5" key="1">
    <citation type="submission" date="2021-01" db="EMBL/GenBank/DDBJ databases">
        <title>Description of Breznakiella homolactica.</title>
        <authorList>
            <person name="Song Y."/>
            <person name="Brune A."/>
        </authorList>
    </citation>
    <scope>NUCLEOTIDE SEQUENCE</scope>
    <source>
        <strain evidence="5">RmG30</strain>
    </source>
</reference>
<dbReference type="GO" id="GO:0006281">
    <property type="term" value="P:DNA repair"/>
    <property type="evidence" value="ECO:0007669"/>
    <property type="project" value="TreeGrafter"/>
</dbReference>